<dbReference type="PANTHER" id="PTHR43591">
    <property type="entry name" value="METHYLTRANSFERASE"/>
    <property type="match status" value="1"/>
</dbReference>
<dbReference type="RefSeq" id="WP_130188541.1">
    <property type="nucleotide sequence ID" value="NZ_CP035913.1"/>
</dbReference>
<dbReference type="GO" id="GO:0008757">
    <property type="term" value="F:S-adenosylmethionine-dependent methyltransferase activity"/>
    <property type="evidence" value="ECO:0007669"/>
    <property type="project" value="InterPro"/>
</dbReference>
<dbReference type="Gene3D" id="3.40.50.150">
    <property type="entry name" value="Vaccinia Virus protein VP39"/>
    <property type="match status" value="1"/>
</dbReference>
<dbReference type="InterPro" id="IPR029063">
    <property type="entry name" value="SAM-dependent_MTases_sf"/>
</dbReference>
<proteinExistence type="predicted"/>
<evidence type="ECO:0000259" key="1">
    <source>
        <dbReference type="Pfam" id="PF08241"/>
    </source>
</evidence>
<organism evidence="2 3">
    <name type="scientific">Pseudoduganella lutea</name>
    <dbReference type="NCBI Taxonomy" id="321985"/>
    <lineage>
        <taxon>Bacteria</taxon>
        <taxon>Pseudomonadati</taxon>
        <taxon>Pseudomonadota</taxon>
        <taxon>Betaproteobacteria</taxon>
        <taxon>Burkholderiales</taxon>
        <taxon>Oxalobacteraceae</taxon>
        <taxon>Telluria group</taxon>
        <taxon>Pseudoduganella</taxon>
    </lineage>
</organism>
<dbReference type="SUPFAM" id="SSF53335">
    <property type="entry name" value="S-adenosyl-L-methionine-dependent methyltransferases"/>
    <property type="match status" value="1"/>
</dbReference>
<dbReference type="AlphaFoldDB" id="A0A4P6L217"/>
<sequence>MTSTDAQFAGLLPQHYERHLVPLLFEPYARDLVARAVDLAPGRLLEIAAGTGIVTRHLVMALPSAHIVATDLNPGMLALGRAAIDSPRLAWQVADAMHLPFGDAGFDLVVCQFGVMFFPDKPAAFAEARRVLAPGGRLLFNVWDALAANAFAREVQAAMEELFPADPPGFLARTPHGYHDQDAIVRDLAAAGFTSPPDIETVALQGRAADAASVAAGLCEGTPLRLEIAARGGDPAAATAFAAARLARRFGDGPLAGAMRAHVISVAA</sequence>
<dbReference type="GO" id="GO:0032259">
    <property type="term" value="P:methylation"/>
    <property type="evidence" value="ECO:0007669"/>
    <property type="project" value="UniProtKB-KW"/>
</dbReference>
<dbReference type="InterPro" id="IPR013216">
    <property type="entry name" value="Methyltransf_11"/>
</dbReference>
<evidence type="ECO:0000313" key="2">
    <source>
        <dbReference type="EMBL" id="QBE65431.1"/>
    </source>
</evidence>
<feature type="domain" description="Methyltransferase type 11" evidence="1">
    <location>
        <begin position="45"/>
        <end position="140"/>
    </location>
</feature>
<gene>
    <name evidence="2" type="ORF">EWM63_22590</name>
</gene>
<protein>
    <submittedName>
        <fullName evidence="2">Methyltransferase domain-containing protein</fullName>
    </submittedName>
</protein>
<dbReference type="Proteomes" id="UP000290637">
    <property type="component" value="Chromosome"/>
</dbReference>
<dbReference type="EMBL" id="CP035913">
    <property type="protein sequence ID" value="QBE65431.1"/>
    <property type="molecule type" value="Genomic_DNA"/>
</dbReference>
<keyword evidence="2" id="KW-0808">Transferase</keyword>
<dbReference type="PANTHER" id="PTHR43591:SF24">
    <property type="entry name" value="2-METHOXY-6-POLYPRENYL-1,4-BENZOQUINOL METHYLASE, MITOCHONDRIAL"/>
    <property type="match status" value="1"/>
</dbReference>
<dbReference type="Pfam" id="PF08241">
    <property type="entry name" value="Methyltransf_11"/>
    <property type="match status" value="1"/>
</dbReference>
<dbReference type="CDD" id="cd02440">
    <property type="entry name" value="AdoMet_MTases"/>
    <property type="match status" value="1"/>
</dbReference>
<dbReference type="KEGG" id="plue:EWM63_22590"/>
<evidence type="ECO:0000313" key="3">
    <source>
        <dbReference type="Proteomes" id="UP000290637"/>
    </source>
</evidence>
<reference evidence="2 3" key="1">
    <citation type="submission" date="2019-02" db="EMBL/GenBank/DDBJ databases">
        <title>Draft Genome Sequences of Six Type Strains of the Genus Massilia.</title>
        <authorList>
            <person name="Miess H."/>
            <person name="Frediansyhah A."/>
            <person name="Gross H."/>
        </authorList>
    </citation>
    <scope>NUCLEOTIDE SEQUENCE [LARGE SCALE GENOMIC DNA]</scope>
    <source>
        <strain evidence="2 3">DSM 17473</strain>
    </source>
</reference>
<dbReference type="OrthoDB" id="529208at2"/>
<accession>A0A4P6L217</accession>
<name>A0A4P6L217_9BURK</name>
<keyword evidence="3" id="KW-1185">Reference proteome</keyword>
<keyword evidence="2" id="KW-0489">Methyltransferase</keyword>